<dbReference type="eggNOG" id="ENOG5031NHZ">
    <property type="taxonomic scope" value="Bacteria"/>
</dbReference>
<dbReference type="Proteomes" id="UP000004713">
    <property type="component" value="Unassembled WGS sequence"/>
</dbReference>
<evidence type="ECO:0000313" key="2">
    <source>
        <dbReference type="EMBL" id="EDS16519.1"/>
    </source>
</evidence>
<keyword evidence="1" id="KW-0472">Membrane</keyword>
<organism evidence="2 3">
    <name type="scientific">Bacteroides stercoris ATCC 43183</name>
    <dbReference type="NCBI Taxonomy" id="449673"/>
    <lineage>
        <taxon>Bacteria</taxon>
        <taxon>Pseudomonadati</taxon>
        <taxon>Bacteroidota</taxon>
        <taxon>Bacteroidia</taxon>
        <taxon>Bacteroidales</taxon>
        <taxon>Bacteroidaceae</taxon>
        <taxon>Bacteroides</taxon>
    </lineage>
</organism>
<keyword evidence="1" id="KW-0812">Transmembrane</keyword>
<dbReference type="AlphaFoldDB" id="B0NMD4"/>
<dbReference type="PANTHER" id="PTHR37833">
    <property type="entry name" value="LIPOPROTEIN-RELATED"/>
    <property type="match status" value="1"/>
</dbReference>
<reference evidence="2 3" key="1">
    <citation type="submission" date="2007-11" db="EMBL/GenBank/DDBJ databases">
        <title>Draft genome sequence of Bacteroides stercoris(ATCC 43183).</title>
        <authorList>
            <person name="Sudarsanam P."/>
            <person name="Ley R."/>
            <person name="Guruge J."/>
            <person name="Turnbaugh P.J."/>
            <person name="Mahowald M."/>
            <person name="Liep D."/>
            <person name="Gordon J."/>
        </authorList>
    </citation>
    <scope>NUCLEOTIDE SEQUENCE [LARGE SCALE GENOMIC DNA]</scope>
    <source>
        <strain evidence="2 3">ATCC 43183</strain>
    </source>
</reference>
<dbReference type="HOGENOM" id="CLU_122784_1_2_10"/>
<feature type="transmembrane region" description="Helical" evidence="1">
    <location>
        <begin position="21"/>
        <end position="37"/>
    </location>
</feature>
<dbReference type="InterPro" id="IPR011467">
    <property type="entry name" value="DUF1573"/>
</dbReference>
<keyword evidence="1" id="KW-1133">Transmembrane helix</keyword>
<dbReference type="SUPFAM" id="SSF49503">
    <property type="entry name" value="Cupredoxins"/>
    <property type="match status" value="1"/>
</dbReference>
<evidence type="ECO:0000313" key="3">
    <source>
        <dbReference type="Proteomes" id="UP000004713"/>
    </source>
</evidence>
<dbReference type="InterPro" id="IPR013783">
    <property type="entry name" value="Ig-like_fold"/>
</dbReference>
<sequence>MQKWLTFAPCVIKKDKDMKKLAFYMLMLVMSIGYAYAQGGADIKFDKTTHNFGTFSENNPVVSCTFTFTNVGDAPLVIHQAVASCGCTVPEYTQEPVMPGKTGTIKITYNGTGKYPGHFKKSITLRTNAKTEMMRLFVEGDMTAKDAK</sequence>
<gene>
    <name evidence="2" type="ORF">BACSTE_00650</name>
</gene>
<dbReference type="EMBL" id="ABFZ02000016">
    <property type="protein sequence ID" value="EDS16519.1"/>
    <property type="molecule type" value="Genomic_DNA"/>
</dbReference>
<dbReference type="Pfam" id="PF07610">
    <property type="entry name" value="DUF1573"/>
    <property type="match status" value="1"/>
</dbReference>
<comment type="caution">
    <text evidence="2">The sequence shown here is derived from an EMBL/GenBank/DDBJ whole genome shotgun (WGS) entry which is preliminary data.</text>
</comment>
<reference evidence="2 3" key="2">
    <citation type="submission" date="2007-11" db="EMBL/GenBank/DDBJ databases">
        <authorList>
            <person name="Fulton L."/>
            <person name="Clifton S."/>
            <person name="Fulton B."/>
            <person name="Xu J."/>
            <person name="Minx P."/>
            <person name="Pepin K.H."/>
            <person name="Johnson M."/>
            <person name="Thiruvilangam P."/>
            <person name="Bhonagiri V."/>
            <person name="Nash W.E."/>
            <person name="Mardis E.R."/>
            <person name="Wilson R.K."/>
        </authorList>
    </citation>
    <scope>NUCLEOTIDE SEQUENCE [LARGE SCALE GENOMIC DNA]</scope>
    <source>
        <strain evidence="2 3">ATCC 43183</strain>
    </source>
</reference>
<protein>
    <recommendedName>
        <fullName evidence="4">DUF1573 domain-containing protein</fullName>
    </recommendedName>
</protein>
<evidence type="ECO:0008006" key="4">
    <source>
        <dbReference type="Google" id="ProtNLM"/>
    </source>
</evidence>
<evidence type="ECO:0000256" key="1">
    <source>
        <dbReference type="SAM" id="Phobius"/>
    </source>
</evidence>
<name>B0NMD4_BACSE</name>
<dbReference type="PANTHER" id="PTHR37833:SF1">
    <property type="entry name" value="SIGNAL PEPTIDE PROTEIN"/>
    <property type="match status" value="1"/>
</dbReference>
<dbReference type="InterPro" id="IPR008972">
    <property type="entry name" value="Cupredoxin"/>
</dbReference>
<dbReference type="Gene3D" id="2.60.40.10">
    <property type="entry name" value="Immunoglobulins"/>
    <property type="match status" value="1"/>
</dbReference>
<accession>B0NMD4</accession>
<proteinExistence type="predicted"/>